<dbReference type="InterPro" id="IPR016193">
    <property type="entry name" value="Cytidine_deaminase-like"/>
</dbReference>
<protein>
    <recommendedName>
        <fullName evidence="8">tRNA-specific adenosine deaminase</fullName>
        <ecNumber evidence="8">3.5.4.33</ecNumber>
    </recommendedName>
</protein>
<dbReference type="Gene3D" id="3.40.140.10">
    <property type="entry name" value="Cytidine Deaminase, domain 2"/>
    <property type="match status" value="1"/>
</dbReference>
<reference evidence="10 11" key="1">
    <citation type="submission" date="2024-04" db="EMBL/GenBank/DDBJ databases">
        <authorList>
            <person name="Abashina T."/>
            <person name="Shaikin A."/>
        </authorList>
    </citation>
    <scope>NUCLEOTIDE SEQUENCE [LARGE SCALE GENOMIC DNA]</scope>
    <source>
        <strain evidence="10 11">AAFK</strain>
    </source>
</reference>
<accession>A0ABU9DB06</accession>
<dbReference type="HAMAP" id="MF_00972">
    <property type="entry name" value="tRNA_aden_deaminase"/>
    <property type="match status" value="1"/>
</dbReference>
<dbReference type="CDD" id="cd01285">
    <property type="entry name" value="nucleoside_deaminase"/>
    <property type="match status" value="1"/>
</dbReference>
<keyword evidence="5 8" id="KW-0378">Hydrolase</keyword>
<comment type="cofactor">
    <cofactor evidence="8">
        <name>Zn(2+)</name>
        <dbReference type="ChEBI" id="CHEBI:29105"/>
    </cofactor>
    <text evidence="8">Binds 1 zinc ion per subunit.</text>
</comment>
<dbReference type="PANTHER" id="PTHR11079:SF202">
    <property type="entry name" value="TRNA-SPECIFIC ADENOSINE DEAMINASE"/>
    <property type="match status" value="1"/>
</dbReference>
<dbReference type="SUPFAM" id="SSF53927">
    <property type="entry name" value="Cytidine deaminase-like"/>
    <property type="match status" value="1"/>
</dbReference>
<dbReference type="EMBL" id="JBBPCO010000014">
    <property type="protein sequence ID" value="MEK8090698.1"/>
    <property type="molecule type" value="Genomic_DNA"/>
</dbReference>
<dbReference type="Proteomes" id="UP001446205">
    <property type="component" value="Unassembled WGS sequence"/>
</dbReference>
<organism evidence="10 11">
    <name type="scientific">Thermithiobacillus plumbiphilus</name>
    <dbReference type="NCBI Taxonomy" id="1729899"/>
    <lineage>
        <taxon>Bacteria</taxon>
        <taxon>Pseudomonadati</taxon>
        <taxon>Pseudomonadota</taxon>
        <taxon>Acidithiobacillia</taxon>
        <taxon>Acidithiobacillales</taxon>
        <taxon>Thermithiobacillaceae</taxon>
        <taxon>Thermithiobacillus</taxon>
    </lineage>
</organism>
<keyword evidence="3 8" id="KW-0819">tRNA processing</keyword>
<dbReference type="Pfam" id="PF00383">
    <property type="entry name" value="dCMP_cyt_deam_1"/>
    <property type="match status" value="1"/>
</dbReference>
<feature type="binding site" evidence="8">
    <location>
        <position position="62"/>
    </location>
    <ligand>
        <name>Zn(2+)</name>
        <dbReference type="ChEBI" id="CHEBI:29105"/>
        <note>catalytic</note>
    </ligand>
</feature>
<keyword evidence="11" id="KW-1185">Reference proteome</keyword>
<dbReference type="NCBIfam" id="NF008113">
    <property type="entry name" value="PRK10860.1"/>
    <property type="match status" value="1"/>
</dbReference>
<dbReference type="InterPro" id="IPR028883">
    <property type="entry name" value="tRNA_aden_deaminase"/>
</dbReference>
<evidence type="ECO:0000256" key="4">
    <source>
        <dbReference type="ARBA" id="ARBA00022723"/>
    </source>
</evidence>
<dbReference type="PANTHER" id="PTHR11079">
    <property type="entry name" value="CYTOSINE DEAMINASE FAMILY MEMBER"/>
    <property type="match status" value="1"/>
</dbReference>
<evidence type="ECO:0000256" key="2">
    <source>
        <dbReference type="ARBA" id="ARBA00011738"/>
    </source>
</evidence>
<comment type="subunit">
    <text evidence="2 8">Homodimer.</text>
</comment>
<comment type="caution">
    <text evidence="10">The sequence shown here is derived from an EMBL/GenBank/DDBJ whole genome shotgun (WGS) entry which is preliminary data.</text>
</comment>
<comment type="catalytic activity">
    <reaction evidence="7 8">
        <text>adenosine(34) in tRNA + H2O + H(+) = inosine(34) in tRNA + NH4(+)</text>
        <dbReference type="Rhea" id="RHEA:43168"/>
        <dbReference type="Rhea" id="RHEA-COMP:10373"/>
        <dbReference type="Rhea" id="RHEA-COMP:10374"/>
        <dbReference type="ChEBI" id="CHEBI:15377"/>
        <dbReference type="ChEBI" id="CHEBI:15378"/>
        <dbReference type="ChEBI" id="CHEBI:28938"/>
        <dbReference type="ChEBI" id="CHEBI:74411"/>
        <dbReference type="ChEBI" id="CHEBI:82852"/>
        <dbReference type="EC" id="3.5.4.33"/>
    </reaction>
</comment>
<dbReference type="RefSeq" id="WP_341371752.1">
    <property type="nucleotide sequence ID" value="NZ_JBBPCO010000014.1"/>
</dbReference>
<gene>
    <name evidence="8 10" type="primary">tadA</name>
    <name evidence="10" type="ORF">WOB96_13145</name>
</gene>
<feature type="domain" description="CMP/dCMP-type deaminase" evidence="9">
    <location>
        <begin position="11"/>
        <end position="130"/>
    </location>
</feature>
<dbReference type="PROSITE" id="PS00903">
    <property type="entry name" value="CYT_DCMP_DEAMINASES_1"/>
    <property type="match status" value="1"/>
</dbReference>
<evidence type="ECO:0000313" key="10">
    <source>
        <dbReference type="EMBL" id="MEK8090698.1"/>
    </source>
</evidence>
<feature type="binding site" evidence="8">
    <location>
        <position position="92"/>
    </location>
    <ligand>
        <name>Zn(2+)</name>
        <dbReference type="ChEBI" id="CHEBI:29105"/>
        <note>catalytic</note>
    </ligand>
</feature>
<sequence length="158" mass="17156">MESPPPPGTPEADAYWMRRALELARHAESQGEVPVGAVLVGPDGMLGEGWNQPITTHDPTAHAEVVALRDAARRSANYRLTGATLYVTLEPCLMCAGAMLHARVHRLVYGATDPKGGAVQSLYQVLNDPRLNHRIMATEGVLGEEAGAMLRAFFRSRR</sequence>
<evidence type="ECO:0000259" key="9">
    <source>
        <dbReference type="PROSITE" id="PS51747"/>
    </source>
</evidence>
<evidence type="ECO:0000313" key="11">
    <source>
        <dbReference type="Proteomes" id="UP001446205"/>
    </source>
</evidence>
<dbReference type="EC" id="3.5.4.33" evidence="8"/>
<feature type="active site" description="Proton donor" evidence="8">
    <location>
        <position position="64"/>
    </location>
</feature>
<comment type="function">
    <text evidence="8">Catalyzes the deamination of adenosine to inosine at the wobble position 34 of tRNA(Arg2).</text>
</comment>
<evidence type="ECO:0000256" key="8">
    <source>
        <dbReference type="HAMAP-Rule" id="MF_00972"/>
    </source>
</evidence>
<comment type="similarity">
    <text evidence="1">Belongs to the cytidine and deoxycytidylate deaminase family. ADAT2 subfamily.</text>
</comment>
<evidence type="ECO:0000256" key="5">
    <source>
        <dbReference type="ARBA" id="ARBA00022801"/>
    </source>
</evidence>
<proteinExistence type="inferred from homology"/>
<dbReference type="InterPro" id="IPR002125">
    <property type="entry name" value="CMP_dCMP_dom"/>
</dbReference>
<feature type="binding site" evidence="8">
    <location>
        <position position="95"/>
    </location>
    <ligand>
        <name>Zn(2+)</name>
        <dbReference type="ChEBI" id="CHEBI:29105"/>
        <note>catalytic</note>
    </ligand>
</feature>
<keyword evidence="6 8" id="KW-0862">Zinc</keyword>
<keyword evidence="4 8" id="KW-0479">Metal-binding</keyword>
<dbReference type="PROSITE" id="PS51747">
    <property type="entry name" value="CYT_DCMP_DEAMINASES_2"/>
    <property type="match status" value="1"/>
</dbReference>
<evidence type="ECO:0000256" key="6">
    <source>
        <dbReference type="ARBA" id="ARBA00022833"/>
    </source>
</evidence>
<evidence type="ECO:0000256" key="7">
    <source>
        <dbReference type="ARBA" id="ARBA00048045"/>
    </source>
</evidence>
<dbReference type="InterPro" id="IPR016192">
    <property type="entry name" value="APOBEC/CMP_deaminase_Zn-bd"/>
</dbReference>
<dbReference type="GO" id="GO:0052717">
    <property type="term" value="F:tRNA-specific adenosine-34 deaminase activity"/>
    <property type="evidence" value="ECO:0007669"/>
    <property type="project" value="UniProtKB-EC"/>
</dbReference>
<evidence type="ECO:0000256" key="3">
    <source>
        <dbReference type="ARBA" id="ARBA00022694"/>
    </source>
</evidence>
<name>A0ABU9DB06_9PROT</name>
<evidence type="ECO:0000256" key="1">
    <source>
        <dbReference type="ARBA" id="ARBA00010669"/>
    </source>
</evidence>